<evidence type="ECO:0000313" key="2">
    <source>
        <dbReference type="EMBL" id="KAG2587334.1"/>
    </source>
</evidence>
<comment type="caution">
    <text evidence="2">The sequence shown here is derived from an EMBL/GenBank/DDBJ whole genome shotgun (WGS) entry which is preliminary data.</text>
</comment>
<gene>
    <name evidence="2" type="ORF">PVAP13_5NG135000</name>
</gene>
<organism evidence="2 3">
    <name type="scientific">Panicum virgatum</name>
    <name type="common">Blackwell switchgrass</name>
    <dbReference type="NCBI Taxonomy" id="38727"/>
    <lineage>
        <taxon>Eukaryota</taxon>
        <taxon>Viridiplantae</taxon>
        <taxon>Streptophyta</taxon>
        <taxon>Embryophyta</taxon>
        <taxon>Tracheophyta</taxon>
        <taxon>Spermatophyta</taxon>
        <taxon>Magnoliopsida</taxon>
        <taxon>Liliopsida</taxon>
        <taxon>Poales</taxon>
        <taxon>Poaceae</taxon>
        <taxon>PACMAD clade</taxon>
        <taxon>Panicoideae</taxon>
        <taxon>Panicodae</taxon>
        <taxon>Paniceae</taxon>
        <taxon>Panicinae</taxon>
        <taxon>Panicum</taxon>
        <taxon>Panicum sect. Hiantes</taxon>
    </lineage>
</organism>
<keyword evidence="1" id="KW-0732">Signal</keyword>
<keyword evidence="3" id="KW-1185">Reference proteome</keyword>
<proteinExistence type="predicted"/>
<feature type="chain" id="PRO_5035742075" evidence="1">
    <location>
        <begin position="20"/>
        <end position="123"/>
    </location>
</feature>
<dbReference type="Proteomes" id="UP000823388">
    <property type="component" value="Chromosome 5N"/>
</dbReference>
<sequence>MAMAKIILLILFAITFAEATEIPAEWASARKSVSNMETKLKEAMEGVKAAAPPEKKVQVHAAAAEQQLYVTSMLGKAQETGDEKKFVDTCHSFELASKKVIEAPPAEKFNVMVETFKAVAVPK</sequence>
<evidence type="ECO:0000256" key="1">
    <source>
        <dbReference type="SAM" id="SignalP"/>
    </source>
</evidence>
<protein>
    <submittedName>
        <fullName evidence="2">Uncharacterized protein</fullName>
    </submittedName>
</protein>
<dbReference type="EMBL" id="CM029046">
    <property type="protein sequence ID" value="KAG2587334.1"/>
    <property type="molecule type" value="Genomic_DNA"/>
</dbReference>
<dbReference type="AlphaFoldDB" id="A0A8T0RPG8"/>
<name>A0A8T0RPG8_PANVG</name>
<feature type="signal peptide" evidence="1">
    <location>
        <begin position="1"/>
        <end position="19"/>
    </location>
</feature>
<evidence type="ECO:0000313" key="3">
    <source>
        <dbReference type="Proteomes" id="UP000823388"/>
    </source>
</evidence>
<accession>A0A8T0RPG8</accession>
<reference evidence="2" key="1">
    <citation type="submission" date="2020-05" db="EMBL/GenBank/DDBJ databases">
        <title>WGS assembly of Panicum virgatum.</title>
        <authorList>
            <person name="Lovell J.T."/>
            <person name="Jenkins J."/>
            <person name="Shu S."/>
            <person name="Juenger T.E."/>
            <person name="Schmutz J."/>
        </authorList>
    </citation>
    <scope>NUCLEOTIDE SEQUENCE</scope>
    <source>
        <strain evidence="2">AP13</strain>
    </source>
</reference>